<sequence length="89" mass="9977">MVDEGITIKELPIKNLPLRDLSLNPSQTDIDSQERKEKREFGFQVQEEPNSSFSTLLPKKSETTQTTSQSLMKANCYQPTVPGIGFGEC</sequence>
<feature type="region of interest" description="Disordered" evidence="1">
    <location>
        <begin position="24"/>
        <end position="69"/>
    </location>
</feature>
<protein>
    <submittedName>
        <fullName evidence="2">Uncharacterized protein</fullName>
    </submittedName>
</protein>
<name>A0ABR8E1X2_9NOSO</name>
<reference evidence="2 3" key="1">
    <citation type="journal article" date="2020" name="ISME J.">
        <title>Comparative genomics reveals insights into cyanobacterial evolution and habitat adaptation.</title>
        <authorList>
            <person name="Chen M.Y."/>
            <person name="Teng W.K."/>
            <person name="Zhao L."/>
            <person name="Hu C.X."/>
            <person name="Zhou Y.K."/>
            <person name="Han B.P."/>
            <person name="Song L.R."/>
            <person name="Shu W.S."/>
        </authorList>
    </citation>
    <scope>NUCLEOTIDE SEQUENCE [LARGE SCALE GENOMIC DNA]</scope>
    <source>
        <strain evidence="2 3">FACHB-838</strain>
    </source>
</reference>
<dbReference type="Proteomes" id="UP000623440">
    <property type="component" value="Unassembled WGS sequence"/>
</dbReference>
<organism evidence="2 3">
    <name type="scientific">Nostoc flagelliforme FACHB-838</name>
    <dbReference type="NCBI Taxonomy" id="2692904"/>
    <lineage>
        <taxon>Bacteria</taxon>
        <taxon>Bacillati</taxon>
        <taxon>Cyanobacteriota</taxon>
        <taxon>Cyanophyceae</taxon>
        <taxon>Nostocales</taxon>
        <taxon>Nostocaceae</taxon>
        <taxon>Nostoc</taxon>
    </lineage>
</organism>
<comment type="caution">
    <text evidence="2">The sequence shown here is derived from an EMBL/GenBank/DDBJ whole genome shotgun (WGS) entry which is preliminary data.</text>
</comment>
<evidence type="ECO:0000313" key="3">
    <source>
        <dbReference type="Proteomes" id="UP000623440"/>
    </source>
</evidence>
<feature type="compositionally biased region" description="Basic and acidic residues" evidence="1">
    <location>
        <begin position="32"/>
        <end position="41"/>
    </location>
</feature>
<evidence type="ECO:0000313" key="2">
    <source>
        <dbReference type="EMBL" id="MBD2535107.1"/>
    </source>
</evidence>
<proteinExistence type="predicted"/>
<dbReference type="EMBL" id="JACJSI010000234">
    <property type="protein sequence ID" value="MBD2535107.1"/>
    <property type="molecule type" value="Genomic_DNA"/>
</dbReference>
<accession>A0ABR8E1X2</accession>
<keyword evidence="3" id="KW-1185">Reference proteome</keyword>
<evidence type="ECO:0000256" key="1">
    <source>
        <dbReference type="SAM" id="MobiDB-lite"/>
    </source>
</evidence>
<gene>
    <name evidence="2" type="ORF">H6G97_39135</name>
</gene>